<proteinExistence type="predicted"/>
<dbReference type="PANTHER" id="PTHR33480:SF5">
    <property type="entry name" value="SI:DKEY-51D8.9"/>
    <property type="match status" value="1"/>
</dbReference>
<keyword evidence="2" id="KW-1185">Reference proteome</keyword>
<gene>
    <name evidence="1" type="ORF">LOTGIDRAFT_163215</name>
</gene>
<dbReference type="OrthoDB" id="5376140at2759"/>
<dbReference type="PANTHER" id="PTHR33480">
    <property type="entry name" value="SET DOMAIN-CONTAINING PROTEIN-RELATED"/>
    <property type="match status" value="1"/>
</dbReference>
<evidence type="ECO:0000313" key="1">
    <source>
        <dbReference type="EMBL" id="ESO91856.1"/>
    </source>
</evidence>
<dbReference type="CTD" id="20239328"/>
<accession>V4AEW3</accession>
<evidence type="ECO:0000313" key="2">
    <source>
        <dbReference type="Proteomes" id="UP000030746"/>
    </source>
</evidence>
<dbReference type="HOGENOM" id="CLU_101228_0_0_1"/>
<protein>
    <recommendedName>
        <fullName evidence="3">Tyr recombinase domain-containing protein</fullName>
    </recommendedName>
</protein>
<dbReference type="STRING" id="225164.V4AEW3"/>
<dbReference type="RefSeq" id="XP_009057526.1">
    <property type="nucleotide sequence ID" value="XM_009059278.1"/>
</dbReference>
<sequence length="225" mass="25931">MDDVTRTETMKFLEMMENLKLLNIYLDEEGKDAFETLKNKPDTSSWRKLAGIVLAQLILFNRRRAGEAERIEISQYLQGLKVGGEVQEDIYSSLSRFEKKLVETLNRVEIRGKRGRRVPILFTNAQKSRIDLLIQTRGKCDIDKKNIYVFARCGQSTTPLRSSDILRKFAKECGAKNPEHLTSTSLRKHIATVSQILSLKENEMDALAGFLGHDIRVHREFYRLP</sequence>
<name>V4AEW3_LOTGI</name>
<dbReference type="GeneID" id="20239328"/>
<organism evidence="1 2">
    <name type="scientific">Lottia gigantea</name>
    <name type="common">Giant owl limpet</name>
    <dbReference type="NCBI Taxonomy" id="225164"/>
    <lineage>
        <taxon>Eukaryota</taxon>
        <taxon>Metazoa</taxon>
        <taxon>Spiralia</taxon>
        <taxon>Lophotrochozoa</taxon>
        <taxon>Mollusca</taxon>
        <taxon>Gastropoda</taxon>
        <taxon>Patellogastropoda</taxon>
        <taxon>Lottioidea</taxon>
        <taxon>Lottiidae</taxon>
        <taxon>Lottia</taxon>
    </lineage>
</organism>
<dbReference type="OMA" id="ENNHANI"/>
<dbReference type="EMBL" id="KB202199">
    <property type="protein sequence ID" value="ESO91856.1"/>
    <property type="molecule type" value="Genomic_DNA"/>
</dbReference>
<reference evidence="1 2" key="1">
    <citation type="journal article" date="2013" name="Nature">
        <title>Insights into bilaterian evolution from three spiralian genomes.</title>
        <authorList>
            <person name="Simakov O."/>
            <person name="Marletaz F."/>
            <person name="Cho S.J."/>
            <person name="Edsinger-Gonzales E."/>
            <person name="Havlak P."/>
            <person name="Hellsten U."/>
            <person name="Kuo D.H."/>
            <person name="Larsson T."/>
            <person name="Lv J."/>
            <person name="Arendt D."/>
            <person name="Savage R."/>
            <person name="Osoegawa K."/>
            <person name="de Jong P."/>
            <person name="Grimwood J."/>
            <person name="Chapman J.A."/>
            <person name="Shapiro H."/>
            <person name="Aerts A."/>
            <person name="Otillar R.P."/>
            <person name="Terry A.Y."/>
            <person name="Boore J.L."/>
            <person name="Grigoriev I.V."/>
            <person name="Lindberg D.R."/>
            <person name="Seaver E.C."/>
            <person name="Weisblat D.A."/>
            <person name="Putnam N.H."/>
            <person name="Rokhsar D.S."/>
        </authorList>
    </citation>
    <scope>NUCLEOTIDE SEQUENCE [LARGE SCALE GENOMIC DNA]</scope>
</reference>
<dbReference type="KEGG" id="lgi:LOTGIDRAFT_163215"/>
<evidence type="ECO:0008006" key="3">
    <source>
        <dbReference type="Google" id="ProtNLM"/>
    </source>
</evidence>
<dbReference type="AlphaFoldDB" id="V4AEW3"/>
<dbReference type="Proteomes" id="UP000030746">
    <property type="component" value="Unassembled WGS sequence"/>
</dbReference>